<dbReference type="AlphaFoldDB" id="A0A831RUF1"/>
<evidence type="ECO:0000313" key="1">
    <source>
        <dbReference type="EMBL" id="HEC05352.1"/>
    </source>
</evidence>
<dbReference type="Proteomes" id="UP000886339">
    <property type="component" value="Unassembled WGS sequence"/>
</dbReference>
<evidence type="ECO:0008006" key="2">
    <source>
        <dbReference type="Google" id="ProtNLM"/>
    </source>
</evidence>
<dbReference type="InterPro" id="IPR027417">
    <property type="entry name" value="P-loop_NTPase"/>
</dbReference>
<sequence length="111" mass="12792">MSYRGKFIVLVGPDGTGKTTVAQAIREMQGDRYAGIHCFHWRPGLLPVPGRRTTAADTGQAGAPPRDFKYGTMLSLLRFFYYLTDFVLGYWLEIRPRLRRGELVIGERWYY</sequence>
<organism evidence="1">
    <name type="scientific">Thiolapillus brandeum</name>
    <dbReference type="NCBI Taxonomy" id="1076588"/>
    <lineage>
        <taxon>Bacteria</taxon>
        <taxon>Pseudomonadati</taxon>
        <taxon>Pseudomonadota</taxon>
        <taxon>Gammaproteobacteria</taxon>
        <taxon>Chromatiales</taxon>
        <taxon>Sedimenticolaceae</taxon>
        <taxon>Thiolapillus</taxon>
    </lineage>
</organism>
<dbReference type="Gene3D" id="3.40.50.300">
    <property type="entry name" value="P-loop containing nucleotide triphosphate hydrolases"/>
    <property type="match status" value="1"/>
</dbReference>
<dbReference type="EMBL" id="DRLF01000025">
    <property type="protein sequence ID" value="HEC05352.1"/>
    <property type="molecule type" value="Genomic_DNA"/>
</dbReference>
<proteinExistence type="predicted"/>
<protein>
    <recommendedName>
        <fullName evidence="2">Thymidylate kinase-like domain-containing protein</fullName>
    </recommendedName>
</protein>
<gene>
    <name evidence="1" type="ORF">ENJ12_00740</name>
</gene>
<dbReference type="SUPFAM" id="SSF52540">
    <property type="entry name" value="P-loop containing nucleoside triphosphate hydrolases"/>
    <property type="match status" value="1"/>
</dbReference>
<feature type="non-terminal residue" evidence="1">
    <location>
        <position position="111"/>
    </location>
</feature>
<reference evidence="1" key="1">
    <citation type="journal article" date="2020" name="mSystems">
        <title>Genome- and Community-Level Interaction Insights into Carbon Utilization and Element Cycling Functions of Hydrothermarchaeota in Hydrothermal Sediment.</title>
        <authorList>
            <person name="Zhou Z."/>
            <person name="Liu Y."/>
            <person name="Xu W."/>
            <person name="Pan J."/>
            <person name="Luo Z.H."/>
            <person name="Li M."/>
        </authorList>
    </citation>
    <scope>NUCLEOTIDE SEQUENCE [LARGE SCALE GENOMIC DNA]</scope>
    <source>
        <strain evidence="1">HyVt-458</strain>
    </source>
</reference>
<name>A0A831RUF1_9GAMM</name>
<accession>A0A831RUF1</accession>
<comment type="caution">
    <text evidence="1">The sequence shown here is derived from an EMBL/GenBank/DDBJ whole genome shotgun (WGS) entry which is preliminary data.</text>
</comment>